<dbReference type="SUPFAM" id="SSF54523">
    <property type="entry name" value="Pili subunits"/>
    <property type="match status" value="1"/>
</dbReference>
<evidence type="ECO:0000313" key="1">
    <source>
        <dbReference type="EMBL" id="OIQ97807.1"/>
    </source>
</evidence>
<gene>
    <name evidence="1" type="ORF">GALL_201320</name>
</gene>
<dbReference type="AlphaFoldDB" id="A0A1J5S0W7"/>
<reference evidence="1" key="1">
    <citation type="submission" date="2016-10" db="EMBL/GenBank/DDBJ databases">
        <title>Sequence of Gallionella enrichment culture.</title>
        <authorList>
            <person name="Poehlein A."/>
            <person name="Muehling M."/>
            <person name="Daniel R."/>
        </authorList>
    </citation>
    <scope>NUCLEOTIDE SEQUENCE</scope>
</reference>
<dbReference type="EMBL" id="MLJW01000127">
    <property type="protein sequence ID" value="OIQ97807.1"/>
    <property type="molecule type" value="Genomic_DNA"/>
</dbReference>
<accession>A0A1J5S0W7</accession>
<name>A0A1J5S0W7_9ZZZZ</name>
<dbReference type="GO" id="GO:0009289">
    <property type="term" value="C:pilus"/>
    <property type="evidence" value="ECO:0007669"/>
    <property type="project" value="InterPro"/>
</dbReference>
<comment type="caution">
    <text evidence="1">The sequence shown here is derived from an EMBL/GenBank/DDBJ whole genome shotgun (WGS) entry which is preliminary data.</text>
</comment>
<dbReference type="InterPro" id="IPR007971">
    <property type="entry name" value="Bundlin"/>
</dbReference>
<proteinExistence type="predicted"/>
<sequence length="175" mass="17857">MWNIIATILVFAVIAVGLVEVYQNFGTGQAQQTAQGLSQETATTAAQISTMFAGNPDFTNITTAANTLVPTNWKASGTAGKFTLPEGGTVTFGGAKVNGSATDNGYTMAFATIDQNECQALAGFATQKTASITINGTTVVNTTYGGTASTPAWGSNLVYLCTAGTANTITFTLAG</sequence>
<organism evidence="1">
    <name type="scientific">mine drainage metagenome</name>
    <dbReference type="NCBI Taxonomy" id="410659"/>
    <lineage>
        <taxon>unclassified sequences</taxon>
        <taxon>metagenomes</taxon>
        <taxon>ecological metagenomes</taxon>
    </lineage>
</organism>
<protein>
    <recommendedName>
        <fullName evidence="2">Type 4 secretion system PilS N-terminal domain-containing protein</fullName>
    </recommendedName>
</protein>
<dbReference type="Gene3D" id="3.30.1690.10">
    <property type="entry name" value="TcpA-like pilin"/>
    <property type="match status" value="1"/>
</dbReference>
<evidence type="ECO:0008006" key="2">
    <source>
        <dbReference type="Google" id="ProtNLM"/>
    </source>
</evidence>
<dbReference type="Pfam" id="PF05307">
    <property type="entry name" value="Bundlin"/>
    <property type="match status" value="1"/>
</dbReference>
<dbReference type="InterPro" id="IPR045584">
    <property type="entry name" value="Pilin-like"/>
</dbReference>